<evidence type="ECO:0000313" key="1">
    <source>
        <dbReference type="EMBL" id="KAJ3545043.1"/>
    </source>
</evidence>
<evidence type="ECO:0000313" key="2">
    <source>
        <dbReference type="Proteomes" id="UP001148629"/>
    </source>
</evidence>
<name>A0ACC1SS56_9HYPO</name>
<sequence length="564" mass="65031">MAPQRFTCANNGAEKACNKAGHFTCKNCMVVAYCGPECQKEHWSTHKQDCRSFYMKKTWQPGWVLECRRPEFMNDEKLTPVGGRQYLWGNTPAIDVLQLEKNEGKRYKKDLSLLFAASGDLRNVVKTLACLPEAYKQPINITINDWDLDVVARNVMLILIALTVNDAKEAADKMTHLWYSASIRQSDLDYLVTKIRPFIAQVCAHIGAKSEGIPLAKTWTFGSRRVRLVLKKGSWMSLLKRFEVPGTLTLQQARDIRVAVTLASGAQQDYRERHYLVRPPAHRICEEKYRADGLMLPFDVHVADAIRRTIYHKAPHWPGREMDDPLAGWEATEVMKTNSGAASSDLYGKMYYHIQDVFKKFHHRIRNQDVTFQLYNVNAEVLPKTLKKERFARIDASTFVSNIADNDYLGFQKTLETLSPLLQQQAQNPHATMLMLFINAVGDTMVASDQFDDVQKAAATAHQYLPHPQEPPFQYGAEFIRFIVAGRLFRNFDMYFNRYMEANRFMFNGFCSTMIMKDEHTIVDQWPHRLKLKHGEEGAQEEFNIRVESMQSGDERYVEWKSLK</sequence>
<reference evidence="1" key="1">
    <citation type="submission" date="2022-08" db="EMBL/GenBank/DDBJ databases">
        <title>Genome Sequence of Fusarium decemcellulare.</title>
        <authorList>
            <person name="Buettner E."/>
        </authorList>
    </citation>
    <scope>NUCLEOTIDE SEQUENCE</scope>
    <source>
        <strain evidence="1">Babe19</strain>
    </source>
</reference>
<protein>
    <submittedName>
        <fullName evidence="1">Uncharacterized protein</fullName>
    </submittedName>
</protein>
<proteinExistence type="predicted"/>
<dbReference type="EMBL" id="JANRMS010000167">
    <property type="protein sequence ID" value="KAJ3545043.1"/>
    <property type="molecule type" value="Genomic_DNA"/>
</dbReference>
<keyword evidence="2" id="KW-1185">Reference proteome</keyword>
<accession>A0ACC1SS56</accession>
<gene>
    <name evidence="1" type="ORF">NM208_g2713</name>
</gene>
<comment type="caution">
    <text evidence="1">The sequence shown here is derived from an EMBL/GenBank/DDBJ whole genome shotgun (WGS) entry which is preliminary data.</text>
</comment>
<organism evidence="1 2">
    <name type="scientific">Fusarium decemcellulare</name>
    <dbReference type="NCBI Taxonomy" id="57161"/>
    <lineage>
        <taxon>Eukaryota</taxon>
        <taxon>Fungi</taxon>
        <taxon>Dikarya</taxon>
        <taxon>Ascomycota</taxon>
        <taxon>Pezizomycotina</taxon>
        <taxon>Sordariomycetes</taxon>
        <taxon>Hypocreomycetidae</taxon>
        <taxon>Hypocreales</taxon>
        <taxon>Nectriaceae</taxon>
        <taxon>Fusarium</taxon>
        <taxon>Fusarium decemcellulare species complex</taxon>
    </lineage>
</organism>
<dbReference type="Proteomes" id="UP001148629">
    <property type="component" value="Unassembled WGS sequence"/>
</dbReference>